<evidence type="ECO:0000313" key="10">
    <source>
        <dbReference type="EMBL" id="KAF0300225.1"/>
    </source>
</evidence>
<keyword evidence="5" id="KW-0804">Transcription</keyword>
<keyword evidence="11" id="KW-1185">Reference proteome</keyword>
<feature type="region of interest" description="Disordered" evidence="8">
    <location>
        <begin position="83"/>
        <end position="123"/>
    </location>
</feature>
<evidence type="ECO:0000256" key="2">
    <source>
        <dbReference type="ARBA" id="ARBA00006951"/>
    </source>
</evidence>
<evidence type="ECO:0000256" key="5">
    <source>
        <dbReference type="ARBA" id="ARBA00023163"/>
    </source>
</evidence>
<dbReference type="InterPro" id="IPR031106">
    <property type="entry name" value="C/EBP"/>
</dbReference>
<evidence type="ECO:0000259" key="9">
    <source>
        <dbReference type="PROSITE" id="PS50217"/>
    </source>
</evidence>
<dbReference type="Pfam" id="PF07716">
    <property type="entry name" value="bZIP_2"/>
    <property type="match status" value="1"/>
</dbReference>
<comment type="caution">
    <text evidence="10">The sequence shown here is derived from an EMBL/GenBank/DDBJ whole genome shotgun (WGS) entry which is preliminary data.</text>
</comment>
<dbReference type="OrthoDB" id="10039716at2759"/>
<dbReference type="Gene3D" id="1.20.5.170">
    <property type="match status" value="1"/>
</dbReference>
<evidence type="ECO:0000256" key="4">
    <source>
        <dbReference type="ARBA" id="ARBA00023125"/>
    </source>
</evidence>
<name>A0A6A4W1B9_AMPAM</name>
<dbReference type="SUPFAM" id="SSF57959">
    <property type="entry name" value="Leucine zipper domain"/>
    <property type="match status" value="1"/>
</dbReference>
<feature type="compositionally biased region" description="Low complexity" evidence="8">
    <location>
        <begin position="101"/>
        <end position="114"/>
    </location>
</feature>
<dbReference type="GO" id="GO:0005634">
    <property type="term" value="C:nucleus"/>
    <property type="evidence" value="ECO:0007669"/>
    <property type="project" value="UniProtKB-SubCell"/>
</dbReference>
<evidence type="ECO:0000313" key="11">
    <source>
        <dbReference type="Proteomes" id="UP000440578"/>
    </source>
</evidence>
<dbReference type="EMBL" id="VIIS01001277">
    <property type="protein sequence ID" value="KAF0300225.1"/>
    <property type="molecule type" value="Genomic_DNA"/>
</dbReference>
<feature type="compositionally biased region" description="Basic and acidic residues" evidence="8">
    <location>
        <begin position="83"/>
        <end position="98"/>
    </location>
</feature>
<comment type="similarity">
    <text evidence="2">Belongs to the bZIP family. C/EBP subfamily.</text>
</comment>
<accession>A0A6A4W1B9</accession>
<evidence type="ECO:0000256" key="8">
    <source>
        <dbReference type="SAM" id="MobiDB-lite"/>
    </source>
</evidence>
<dbReference type="PANTHER" id="PTHR23334">
    <property type="entry name" value="CCAAT/ENHANCER BINDING PROTEIN"/>
    <property type="match status" value="1"/>
</dbReference>
<dbReference type="AlphaFoldDB" id="A0A6A4W1B9"/>
<feature type="coiled-coil region" evidence="7">
    <location>
        <begin position="49"/>
        <end position="76"/>
    </location>
</feature>
<keyword evidence="6" id="KW-0539">Nucleus</keyword>
<dbReference type="PROSITE" id="PS50217">
    <property type="entry name" value="BZIP"/>
    <property type="match status" value="1"/>
</dbReference>
<evidence type="ECO:0000256" key="1">
    <source>
        <dbReference type="ARBA" id="ARBA00004123"/>
    </source>
</evidence>
<comment type="subcellular location">
    <subcellularLocation>
        <location evidence="1">Nucleus</location>
    </subcellularLocation>
</comment>
<sequence length="144" mass="16258">MVVPEFAGLSDGGRGDVDEMEEQRLKNNMAVKRSRMKSRQKMSQMVDRCGKLRKENNLLELKADALLKELSFLKEMFLTHASGKKDAPISQADMDRIMSDGLPGPELPEPLLLEQTDSSAEDDQLRATRLREGERLWLRGVTSP</sequence>
<evidence type="ECO:0000256" key="7">
    <source>
        <dbReference type="SAM" id="Coils"/>
    </source>
</evidence>
<dbReference type="InterPro" id="IPR046347">
    <property type="entry name" value="bZIP_sf"/>
</dbReference>
<dbReference type="GO" id="GO:0006351">
    <property type="term" value="P:DNA-templated transcription"/>
    <property type="evidence" value="ECO:0007669"/>
    <property type="project" value="InterPro"/>
</dbReference>
<evidence type="ECO:0000256" key="3">
    <source>
        <dbReference type="ARBA" id="ARBA00023015"/>
    </source>
</evidence>
<dbReference type="PANTHER" id="PTHR23334:SF69">
    <property type="entry name" value="CCAAT_ENHANCER-BINDING PROTEIN GAMMA"/>
    <property type="match status" value="1"/>
</dbReference>
<dbReference type="InterPro" id="IPR004827">
    <property type="entry name" value="bZIP"/>
</dbReference>
<reference evidence="10 11" key="1">
    <citation type="submission" date="2019-07" db="EMBL/GenBank/DDBJ databases">
        <title>Draft genome assembly of a fouling barnacle, Amphibalanus amphitrite (Darwin, 1854): The first reference genome for Thecostraca.</title>
        <authorList>
            <person name="Kim W."/>
        </authorList>
    </citation>
    <scope>NUCLEOTIDE SEQUENCE [LARGE SCALE GENOMIC DNA]</scope>
    <source>
        <strain evidence="10">SNU_AA5</strain>
        <tissue evidence="10">Soma without cirri and trophi</tissue>
    </source>
</reference>
<evidence type="ECO:0000256" key="6">
    <source>
        <dbReference type="ARBA" id="ARBA00023242"/>
    </source>
</evidence>
<gene>
    <name evidence="10" type="primary">Cebpg</name>
    <name evidence="10" type="ORF">FJT64_027258</name>
</gene>
<feature type="domain" description="BZIP" evidence="9">
    <location>
        <begin position="17"/>
        <end position="80"/>
    </location>
</feature>
<proteinExistence type="inferred from homology"/>
<keyword evidence="4" id="KW-0238">DNA-binding</keyword>
<organism evidence="10 11">
    <name type="scientific">Amphibalanus amphitrite</name>
    <name type="common">Striped barnacle</name>
    <name type="synonym">Balanus amphitrite</name>
    <dbReference type="NCBI Taxonomy" id="1232801"/>
    <lineage>
        <taxon>Eukaryota</taxon>
        <taxon>Metazoa</taxon>
        <taxon>Ecdysozoa</taxon>
        <taxon>Arthropoda</taxon>
        <taxon>Crustacea</taxon>
        <taxon>Multicrustacea</taxon>
        <taxon>Cirripedia</taxon>
        <taxon>Thoracica</taxon>
        <taxon>Thoracicalcarea</taxon>
        <taxon>Balanomorpha</taxon>
        <taxon>Balanoidea</taxon>
        <taxon>Balanidae</taxon>
        <taxon>Amphibalaninae</taxon>
        <taxon>Amphibalanus</taxon>
    </lineage>
</organism>
<keyword evidence="7" id="KW-0175">Coiled coil</keyword>
<protein>
    <submittedName>
        <fullName evidence="10">CCAAT/enhancer-binding protein gamma</fullName>
    </submittedName>
</protein>
<dbReference type="GO" id="GO:0000981">
    <property type="term" value="F:DNA-binding transcription factor activity, RNA polymerase II-specific"/>
    <property type="evidence" value="ECO:0007669"/>
    <property type="project" value="TreeGrafter"/>
</dbReference>
<dbReference type="Proteomes" id="UP000440578">
    <property type="component" value="Unassembled WGS sequence"/>
</dbReference>
<dbReference type="GO" id="GO:0000978">
    <property type="term" value="F:RNA polymerase II cis-regulatory region sequence-specific DNA binding"/>
    <property type="evidence" value="ECO:0007669"/>
    <property type="project" value="TreeGrafter"/>
</dbReference>
<keyword evidence="3" id="KW-0805">Transcription regulation</keyword>